<dbReference type="Pfam" id="PF13365">
    <property type="entry name" value="Trypsin_2"/>
    <property type="match status" value="1"/>
</dbReference>
<keyword evidence="1" id="KW-0645">Protease</keyword>
<keyword evidence="2" id="KW-0378">Hydrolase</keyword>
<protein>
    <submittedName>
        <fullName evidence="6">PDZ domain-containing protein</fullName>
    </submittedName>
</protein>
<dbReference type="AlphaFoldDB" id="A0A5Q2RNS4"/>
<feature type="transmembrane region" description="Helical" evidence="4">
    <location>
        <begin position="107"/>
        <end position="131"/>
    </location>
</feature>
<dbReference type="Proteomes" id="UP000334019">
    <property type="component" value="Chromosome"/>
</dbReference>
<dbReference type="PROSITE" id="PS50106">
    <property type="entry name" value="PDZ"/>
    <property type="match status" value="1"/>
</dbReference>
<keyword evidence="4" id="KW-0812">Transmembrane</keyword>
<dbReference type="InterPro" id="IPR036034">
    <property type="entry name" value="PDZ_sf"/>
</dbReference>
<dbReference type="SMART" id="SM00228">
    <property type="entry name" value="PDZ"/>
    <property type="match status" value="1"/>
</dbReference>
<keyword evidence="7" id="KW-1185">Reference proteome</keyword>
<dbReference type="SUPFAM" id="SSF50494">
    <property type="entry name" value="Trypsin-like serine proteases"/>
    <property type="match status" value="1"/>
</dbReference>
<feature type="region of interest" description="Disordered" evidence="3">
    <location>
        <begin position="1"/>
        <end position="96"/>
    </location>
</feature>
<feature type="compositionally biased region" description="Pro residues" evidence="3">
    <location>
        <begin position="74"/>
        <end position="83"/>
    </location>
</feature>
<evidence type="ECO:0000256" key="1">
    <source>
        <dbReference type="ARBA" id="ARBA00022670"/>
    </source>
</evidence>
<evidence type="ECO:0000256" key="4">
    <source>
        <dbReference type="SAM" id="Phobius"/>
    </source>
</evidence>
<dbReference type="GO" id="GO:0006508">
    <property type="term" value="P:proteolysis"/>
    <property type="evidence" value="ECO:0007669"/>
    <property type="project" value="UniProtKB-KW"/>
</dbReference>
<evidence type="ECO:0000259" key="5">
    <source>
        <dbReference type="PROSITE" id="PS50106"/>
    </source>
</evidence>
<dbReference type="InterPro" id="IPR001940">
    <property type="entry name" value="Peptidase_S1C"/>
</dbReference>
<evidence type="ECO:0000256" key="3">
    <source>
        <dbReference type="SAM" id="MobiDB-lite"/>
    </source>
</evidence>
<keyword evidence="4" id="KW-0472">Membrane</keyword>
<sequence>MKEDAVNDERHDDPTVAERTDHPVAEPTIVDETAWGSAESTAPRPTPPLAAPPPDQGTGRGAPSVFAQHTPYWATPPAPPAPEPTAAASAPPPPAAPAAEVVRAPRWVLPFAILAALALFSGGALAGWAVATDDEASDGEMTSVDAGGDTSPVSVPADPLVGPDAEEPVAAVAEAVAPSVVQIETDTGLGSGVIFDDEGHILTAAHVLQGANQLRVRLADGTLVPAEVVGTNAPTDVGVVSIEPRDDLVPATLGVDADIQVGQLAVAVGSPFGLDQTITSGVVSALDRPVQTEGTSIVGMIQTDASINPGNSGGALADRFGRIIGINDAIRTSGGGNEGVGFAIPIDLAVRVAEQLIAGEDIQAGLLGVTVSDPTAGEPGALIGEIMPGSPAESSGLEVGDLITAIEGESISGTQNLRAEILARPPGTTVTVEVLRDGDRLELDVTLTSATD</sequence>
<feature type="compositionally biased region" description="Pro residues" evidence="3">
    <location>
        <begin position="44"/>
        <end position="55"/>
    </location>
</feature>
<dbReference type="GO" id="GO:0004252">
    <property type="term" value="F:serine-type endopeptidase activity"/>
    <property type="evidence" value="ECO:0007669"/>
    <property type="project" value="InterPro"/>
</dbReference>
<evidence type="ECO:0000256" key="2">
    <source>
        <dbReference type="ARBA" id="ARBA00022801"/>
    </source>
</evidence>
<evidence type="ECO:0000313" key="6">
    <source>
        <dbReference type="EMBL" id="QGG94845.1"/>
    </source>
</evidence>
<dbReference type="SUPFAM" id="SSF50156">
    <property type="entry name" value="PDZ domain-like"/>
    <property type="match status" value="1"/>
</dbReference>
<dbReference type="EMBL" id="CP045851">
    <property type="protein sequence ID" value="QGG94845.1"/>
    <property type="molecule type" value="Genomic_DNA"/>
</dbReference>
<dbReference type="RefSeq" id="WP_153758953.1">
    <property type="nucleotide sequence ID" value="NZ_CP045851.1"/>
</dbReference>
<dbReference type="KEGG" id="atq:GH723_06830"/>
<reference evidence="6 7" key="1">
    <citation type="submission" date="2019-11" db="EMBL/GenBank/DDBJ databases">
        <authorList>
            <person name="He Y."/>
        </authorList>
    </citation>
    <scope>NUCLEOTIDE SEQUENCE [LARGE SCALE GENOMIC DNA]</scope>
    <source>
        <strain evidence="6 7">SCSIO 58843</strain>
    </source>
</reference>
<feature type="domain" description="PDZ" evidence="5">
    <location>
        <begin position="356"/>
        <end position="438"/>
    </location>
</feature>
<dbReference type="PANTHER" id="PTHR43343">
    <property type="entry name" value="PEPTIDASE S12"/>
    <property type="match status" value="1"/>
</dbReference>
<dbReference type="PRINTS" id="PR00834">
    <property type="entry name" value="PROTEASES2C"/>
</dbReference>
<accession>A0A5Q2RNS4</accession>
<dbReference type="Pfam" id="PF13180">
    <property type="entry name" value="PDZ_2"/>
    <property type="match status" value="1"/>
</dbReference>
<feature type="compositionally biased region" description="Basic and acidic residues" evidence="3">
    <location>
        <begin position="1"/>
        <end position="24"/>
    </location>
</feature>
<keyword evidence="4" id="KW-1133">Transmembrane helix</keyword>
<dbReference type="Gene3D" id="2.40.10.120">
    <property type="match status" value="1"/>
</dbReference>
<name>A0A5Q2RNS4_9ACTN</name>
<dbReference type="PANTHER" id="PTHR43343:SF3">
    <property type="entry name" value="PROTEASE DO-LIKE 8, CHLOROPLASTIC"/>
    <property type="match status" value="1"/>
</dbReference>
<dbReference type="InterPro" id="IPR001478">
    <property type="entry name" value="PDZ"/>
</dbReference>
<evidence type="ECO:0000313" key="7">
    <source>
        <dbReference type="Proteomes" id="UP000334019"/>
    </source>
</evidence>
<organism evidence="6 7">
    <name type="scientific">Actinomarinicola tropica</name>
    <dbReference type="NCBI Taxonomy" id="2789776"/>
    <lineage>
        <taxon>Bacteria</taxon>
        <taxon>Bacillati</taxon>
        <taxon>Actinomycetota</taxon>
        <taxon>Acidimicrobiia</taxon>
        <taxon>Acidimicrobiales</taxon>
        <taxon>Iamiaceae</taxon>
        <taxon>Actinomarinicola</taxon>
    </lineage>
</organism>
<dbReference type="InterPro" id="IPR051201">
    <property type="entry name" value="Chloro_Bact_Ser_Proteases"/>
</dbReference>
<dbReference type="Gene3D" id="2.30.42.10">
    <property type="match status" value="1"/>
</dbReference>
<gene>
    <name evidence="6" type="ORF">GH723_06830</name>
</gene>
<proteinExistence type="predicted"/>
<dbReference type="InterPro" id="IPR009003">
    <property type="entry name" value="Peptidase_S1_PA"/>
</dbReference>